<feature type="compositionally biased region" description="Polar residues" evidence="1">
    <location>
        <begin position="155"/>
        <end position="164"/>
    </location>
</feature>
<dbReference type="SUPFAM" id="SSF50156">
    <property type="entry name" value="PDZ domain-like"/>
    <property type="match status" value="1"/>
</dbReference>
<protein>
    <recommendedName>
        <fullName evidence="2">PDZ domain-containing protein</fullName>
    </recommendedName>
</protein>
<keyword evidence="4" id="KW-1185">Reference proteome</keyword>
<dbReference type="InterPro" id="IPR036034">
    <property type="entry name" value="PDZ_sf"/>
</dbReference>
<proteinExistence type="predicted"/>
<comment type="caution">
    <text evidence="3">The sequence shown here is derived from an EMBL/GenBank/DDBJ whole genome shotgun (WGS) entry which is preliminary data.</text>
</comment>
<feature type="region of interest" description="Disordered" evidence="1">
    <location>
        <begin position="129"/>
        <end position="164"/>
    </location>
</feature>
<dbReference type="PROSITE" id="PS50106">
    <property type="entry name" value="PDZ"/>
    <property type="match status" value="1"/>
</dbReference>
<feature type="region of interest" description="Disordered" evidence="1">
    <location>
        <begin position="1"/>
        <end position="35"/>
    </location>
</feature>
<dbReference type="EMBL" id="CAJNNV010001888">
    <property type="protein sequence ID" value="CAE8586044.1"/>
    <property type="molecule type" value="Genomic_DNA"/>
</dbReference>
<organism evidence="3 4">
    <name type="scientific">Polarella glacialis</name>
    <name type="common">Dinoflagellate</name>
    <dbReference type="NCBI Taxonomy" id="89957"/>
    <lineage>
        <taxon>Eukaryota</taxon>
        <taxon>Sar</taxon>
        <taxon>Alveolata</taxon>
        <taxon>Dinophyceae</taxon>
        <taxon>Suessiales</taxon>
        <taxon>Suessiaceae</taxon>
        <taxon>Polarella</taxon>
    </lineage>
</organism>
<accession>A0A813DDS7</accession>
<evidence type="ECO:0000313" key="4">
    <source>
        <dbReference type="Proteomes" id="UP000654075"/>
    </source>
</evidence>
<dbReference type="Proteomes" id="UP000654075">
    <property type="component" value="Unassembled WGS sequence"/>
</dbReference>
<name>A0A813DDS7_POLGL</name>
<evidence type="ECO:0000256" key="1">
    <source>
        <dbReference type="SAM" id="MobiDB-lite"/>
    </source>
</evidence>
<dbReference type="InterPro" id="IPR001478">
    <property type="entry name" value="PDZ"/>
</dbReference>
<dbReference type="Gene3D" id="2.30.42.10">
    <property type="match status" value="1"/>
</dbReference>
<sequence length="164" mass="18036">MGATGSCCSCEDDALPGSEDGRRPGRETRKRSPNEFTIVIDRRTGEGLGIDASPEKNGTLEIKNITPGGLVDRWNRSQPPDSREHVMPGNRVIEVNGRYSSAVQLIAACRENEETTTTLLLWVEKPWRSCTSPSSPERRAVPGGHGESPPLETWCVNTHTPREQ</sequence>
<gene>
    <name evidence="3" type="ORF">PGLA1383_LOCUS4941</name>
</gene>
<feature type="domain" description="PDZ" evidence="2">
    <location>
        <begin position="37"/>
        <end position="98"/>
    </location>
</feature>
<reference evidence="3" key="1">
    <citation type="submission" date="2021-02" db="EMBL/GenBank/DDBJ databases">
        <authorList>
            <person name="Dougan E. K."/>
            <person name="Rhodes N."/>
            <person name="Thang M."/>
            <person name="Chan C."/>
        </authorList>
    </citation>
    <scope>NUCLEOTIDE SEQUENCE</scope>
</reference>
<feature type="compositionally biased region" description="Basic and acidic residues" evidence="1">
    <location>
        <begin position="19"/>
        <end position="33"/>
    </location>
</feature>
<evidence type="ECO:0000259" key="2">
    <source>
        <dbReference type="PROSITE" id="PS50106"/>
    </source>
</evidence>
<evidence type="ECO:0000313" key="3">
    <source>
        <dbReference type="EMBL" id="CAE8586044.1"/>
    </source>
</evidence>
<dbReference type="AlphaFoldDB" id="A0A813DDS7"/>
<dbReference type="CDD" id="cd00136">
    <property type="entry name" value="PDZ_canonical"/>
    <property type="match status" value="1"/>
</dbReference>